<dbReference type="Proteomes" id="UP000006810">
    <property type="component" value="Chromosome"/>
</dbReference>
<dbReference type="GO" id="GO:0005737">
    <property type="term" value="C:cytoplasm"/>
    <property type="evidence" value="ECO:0007669"/>
    <property type="project" value="UniProtKB-SubCell"/>
</dbReference>
<comment type="function">
    <text evidence="10 12">Specifically methylates the N3 position of the uracil ring of uridine 1498 (m3U1498) in 16S rRNA. Acts on the fully assembled 30S ribosomal subunit.</text>
</comment>
<dbReference type="NCBIfam" id="NF008701">
    <property type="entry name" value="PRK11713.5-5"/>
    <property type="match status" value="1"/>
</dbReference>
<evidence type="ECO:0000313" key="15">
    <source>
        <dbReference type="Proteomes" id="UP000006810"/>
    </source>
</evidence>
<dbReference type="Pfam" id="PF04452">
    <property type="entry name" value="Methyltrans_RNA"/>
    <property type="match status" value="1"/>
</dbReference>
<comment type="subcellular location">
    <subcellularLocation>
        <location evidence="1 12">Cytoplasm</location>
    </subcellularLocation>
</comment>
<dbReference type="SUPFAM" id="SSF75217">
    <property type="entry name" value="alpha/beta knot"/>
    <property type="match status" value="1"/>
</dbReference>
<evidence type="ECO:0000256" key="9">
    <source>
        <dbReference type="ARBA" id="ARBA00022691"/>
    </source>
</evidence>
<gene>
    <name evidence="14" type="ordered locus">MBIO_0447</name>
</gene>
<evidence type="ECO:0000256" key="8">
    <source>
        <dbReference type="ARBA" id="ARBA00022679"/>
    </source>
</evidence>
<evidence type="ECO:0000256" key="7">
    <source>
        <dbReference type="ARBA" id="ARBA00022603"/>
    </source>
</evidence>
<dbReference type="PIRSF" id="PIRSF015601">
    <property type="entry name" value="MTase_slr0722"/>
    <property type="match status" value="1"/>
</dbReference>
<dbReference type="KEGG" id="mfp:MBIO_0447"/>
<dbReference type="PANTHER" id="PTHR30027">
    <property type="entry name" value="RIBOSOMAL RNA SMALL SUBUNIT METHYLTRANSFERASE E"/>
    <property type="match status" value="1"/>
</dbReference>
<dbReference type="GO" id="GO:0070475">
    <property type="term" value="P:rRNA base methylation"/>
    <property type="evidence" value="ECO:0007669"/>
    <property type="project" value="TreeGrafter"/>
</dbReference>
<dbReference type="eggNOG" id="COG1385">
    <property type="taxonomic scope" value="Bacteria"/>
</dbReference>
<keyword evidence="7 12" id="KW-0489">Methyltransferase</keyword>
<protein>
    <recommendedName>
        <fullName evidence="4 12">Ribosomal RNA small subunit methyltransferase E</fullName>
        <ecNumber evidence="3 12">2.1.1.193</ecNumber>
    </recommendedName>
</protein>
<dbReference type="HOGENOM" id="CLU_067442_3_0_14"/>
<feature type="domain" description="Ribosomal RNA small subunit methyltransferase E methyltransferase" evidence="13">
    <location>
        <begin position="71"/>
        <end position="229"/>
    </location>
</feature>
<evidence type="ECO:0000256" key="10">
    <source>
        <dbReference type="ARBA" id="ARBA00025699"/>
    </source>
</evidence>
<evidence type="ECO:0000256" key="6">
    <source>
        <dbReference type="ARBA" id="ARBA00022552"/>
    </source>
</evidence>
<dbReference type="InterPro" id="IPR006700">
    <property type="entry name" value="RsmE"/>
</dbReference>
<evidence type="ECO:0000256" key="4">
    <source>
        <dbReference type="ARBA" id="ARBA00013673"/>
    </source>
</evidence>
<dbReference type="GO" id="GO:0070042">
    <property type="term" value="F:rRNA (uridine-N3-)-methyltransferase activity"/>
    <property type="evidence" value="ECO:0007669"/>
    <property type="project" value="TreeGrafter"/>
</dbReference>
<keyword evidence="9 12" id="KW-0949">S-adenosyl-L-methionine</keyword>
<proteinExistence type="inferred from homology"/>
<dbReference type="InterPro" id="IPR029026">
    <property type="entry name" value="tRNA_m1G_MTases_N"/>
</dbReference>
<keyword evidence="8 12" id="KW-0808">Transferase</keyword>
<dbReference type="EC" id="2.1.1.193" evidence="3 12"/>
<keyword evidence="6 12" id="KW-0698">rRNA processing</keyword>
<accession>C4XEZ0</accession>
<evidence type="ECO:0000256" key="3">
    <source>
        <dbReference type="ARBA" id="ARBA00012328"/>
    </source>
</evidence>
<dbReference type="PATRIC" id="fig|496833.3.peg.874"/>
<evidence type="ECO:0000256" key="11">
    <source>
        <dbReference type="ARBA" id="ARBA00047944"/>
    </source>
</evidence>
<dbReference type="AlphaFoldDB" id="C4XEZ0"/>
<keyword evidence="15" id="KW-1185">Reference proteome</keyword>
<reference evidence="14 15" key="1">
    <citation type="journal article" date="2009" name="Curr. Microbiol.">
        <title>Molecular cloning and expression of a novel cholinephosphotransferase involved in glycoglycerophospholipid biosynthesis of Mycoplasma fermentans.</title>
        <authorList>
            <person name="Ishida N."/>
            <person name="Irikura D."/>
            <person name="Matsuda K."/>
            <person name="Sato S."/>
            <person name="Asano K."/>
        </authorList>
    </citation>
    <scope>NUCLEOTIDE SEQUENCE [LARGE SCALE GENOMIC DNA]</scope>
    <source>
        <strain evidence="15">ATCC 19989 / NBRC 14854 / NCTC 10117 / PG18</strain>
    </source>
</reference>
<comment type="catalytic activity">
    <reaction evidence="11 12">
        <text>uridine(1498) in 16S rRNA + S-adenosyl-L-methionine = N(3)-methyluridine(1498) in 16S rRNA + S-adenosyl-L-homocysteine + H(+)</text>
        <dbReference type="Rhea" id="RHEA:42920"/>
        <dbReference type="Rhea" id="RHEA-COMP:10283"/>
        <dbReference type="Rhea" id="RHEA-COMP:10284"/>
        <dbReference type="ChEBI" id="CHEBI:15378"/>
        <dbReference type="ChEBI" id="CHEBI:57856"/>
        <dbReference type="ChEBI" id="CHEBI:59789"/>
        <dbReference type="ChEBI" id="CHEBI:65315"/>
        <dbReference type="ChEBI" id="CHEBI:74502"/>
        <dbReference type="EC" id="2.1.1.193"/>
    </reaction>
</comment>
<sequence>MNERNKMHRFFVTKKSDQDHFELSKEILNHIKVARVEKDEFLCNYQDIFYKCKLENNKALIIEKLDINHEFNKPIILAAPIIKIKRFEWILQKATELGVTTIIPFASKYTDAKILKYEFNSKQNRFNEIIKNAAEQSFRNIIPYLTKIMNLEEIIKTYPTMQKYLAYENQDQKNNIITYPTSSILIVGPEGGFSPEEIELAKENNIKITSLGKTILRAETACLYMLANIKEK</sequence>
<dbReference type="PANTHER" id="PTHR30027:SF3">
    <property type="entry name" value="16S RRNA (URACIL(1498)-N(3))-METHYLTRANSFERASE"/>
    <property type="match status" value="1"/>
</dbReference>
<organism evidence="14 15">
    <name type="scientific">Mycoplasmopsis fermentans (strain ATCC 19989 / NBRC 14854 / NCTC 10117 / PG18)</name>
    <name type="common">Mycoplasma fermentans</name>
    <dbReference type="NCBI Taxonomy" id="496833"/>
    <lineage>
        <taxon>Bacteria</taxon>
        <taxon>Bacillati</taxon>
        <taxon>Mycoplasmatota</taxon>
        <taxon>Mycoplasmoidales</taxon>
        <taxon>Metamycoplasmataceae</taxon>
        <taxon>Mycoplasmopsis</taxon>
    </lineage>
</organism>
<dbReference type="InterPro" id="IPR029028">
    <property type="entry name" value="Alpha/beta_knot_MTases"/>
</dbReference>
<evidence type="ECO:0000256" key="2">
    <source>
        <dbReference type="ARBA" id="ARBA00005528"/>
    </source>
</evidence>
<comment type="similarity">
    <text evidence="2 12">Belongs to the RNA methyltransferase RsmE family.</text>
</comment>
<name>C4XEZ0_MYCFP</name>
<evidence type="ECO:0000259" key="13">
    <source>
        <dbReference type="Pfam" id="PF04452"/>
    </source>
</evidence>
<dbReference type="InterPro" id="IPR046886">
    <property type="entry name" value="RsmE_MTase_dom"/>
</dbReference>
<dbReference type="EMBL" id="AP009608">
    <property type="protein sequence ID" value="BAH69712.1"/>
    <property type="molecule type" value="Genomic_DNA"/>
</dbReference>
<dbReference type="Gene3D" id="3.40.1280.10">
    <property type="match status" value="1"/>
</dbReference>
<evidence type="ECO:0000256" key="12">
    <source>
        <dbReference type="PIRNR" id="PIRNR015601"/>
    </source>
</evidence>
<evidence type="ECO:0000256" key="5">
    <source>
        <dbReference type="ARBA" id="ARBA00022490"/>
    </source>
</evidence>
<dbReference type="NCBIfam" id="TIGR00046">
    <property type="entry name" value="RsmE family RNA methyltransferase"/>
    <property type="match status" value="1"/>
</dbReference>
<evidence type="ECO:0000256" key="1">
    <source>
        <dbReference type="ARBA" id="ARBA00004496"/>
    </source>
</evidence>
<evidence type="ECO:0000313" key="14">
    <source>
        <dbReference type="EMBL" id="BAH69712.1"/>
    </source>
</evidence>
<dbReference type="CDD" id="cd18084">
    <property type="entry name" value="RsmE-like"/>
    <property type="match status" value="1"/>
</dbReference>
<keyword evidence="5 12" id="KW-0963">Cytoplasm</keyword>